<dbReference type="InterPro" id="IPR057215">
    <property type="entry name" value="DUF7893"/>
</dbReference>
<keyword evidence="4 8" id="KW-0808">Transferase</keyword>
<dbReference type="OrthoDB" id="5376140at2759"/>
<comment type="similarity">
    <text evidence="8">Belongs to the class I-like SAM-binding methyltransferase superfamily. C5-methyltransferase family.</text>
</comment>
<dbReference type="PROSITE" id="PS51038">
    <property type="entry name" value="BAH"/>
    <property type="match status" value="2"/>
</dbReference>
<dbReference type="EMBL" id="ML996144">
    <property type="protein sequence ID" value="KAF2734695.1"/>
    <property type="molecule type" value="Genomic_DNA"/>
</dbReference>
<keyword evidence="7" id="KW-0539">Nucleus</keyword>
<evidence type="ECO:0000256" key="9">
    <source>
        <dbReference type="SAM" id="MobiDB-lite"/>
    </source>
</evidence>
<dbReference type="Gene3D" id="3.40.50.150">
    <property type="entry name" value="Vaccinia Virus protein VP39"/>
    <property type="match status" value="1"/>
</dbReference>
<dbReference type="GO" id="GO:0032259">
    <property type="term" value="P:methylation"/>
    <property type="evidence" value="ECO:0007669"/>
    <property type="project" value="UniProtKB-KW"/>
</dbReference>
<evidence type="ECO:0000256" key="4">
    <source>
        <dbReference type="ARBA" id="ARBA00022679"/>
    </source>
</evidence>
<proteinExistence type="inferred from homology"/>
<evidence type="ECO:0000256" key="6">
    <source>
        <dbReference type="ARBA" id="ARBA00023125"/>
    </source>
</evidence>
<dbReference type="Proteomes" id="UP000799444">
    <property type="component" value="Unassembled WGS sequence"/>
</dbReference>
<evidence type="ECO:0000313" key="12">
    <source>
        <dbReference type="Proteomes" id="UP000799444"/>
    </source>
</evidence>
<dbReference type="InterPro" id="IPR050390">
    <property type="entry name" value="C5-Methyltransferase"/>
</dbReference>
<dbReference type="InterPro" id="IPR001525">
    <property type="entry name" value="C5_MeTfrase"/>
</dbReference>
<evidence type="ECO:0000256" key="8">
    <source>
        <dbReference type="PROSITE-ProRule" id="PRU01016"/>
    </source>
</evidence>
<feature type="domain" description="BAH" evidence="10">
    <location>
        <begin position="500"/>
        <end position="626"/>
    </location>
</feature>
<dbReference type="AlphaFoldDB" id="A0A9P4R082"/>
<dbReference type="InterPro" id="IPR029063">
    <property type="entry name" value="SAM-dependent_MTases_sf"/>
</dbReference>
<evidence type="ECO:0000256" key="2">
    <source>
        <dbReference type="ARBA" id="ARBA00011975"/>
    </source>
</evidence>
<feature type="region of interest" description="Disordered" evidence="9">
    <location>
        <begin position="1071"/>
        <end position="1123"/>
    </location>
</feature>
<evidence type="ECO:0000256" key="1">
    <source>
        <dbReference type="ARBA" id="ARBA00004123"/>
    </source>
</evidence>
<keyword evidence="3 8" id="KW-0489">Methyltransferase</keyword>
<feature type="active site" evidence="8">
    <location>
        <position position="732"/>
    </location>
</feature>
<organism evidence="11 12">
    <name type="scientific">Polyplosphaeria fusca</name>
    <dbReference type="NCBI Taxonomy" id="682080"/>
    <lineage>
        <taxon>Eukaryota</taxon>
        <taxon>Fungi</taxon>
        <taxon>Dikarya</taxon>
        <taxon>Ascomycota</taxon>
        <taxon>Pezizomycotina</taxon>
        <taxon>Dothideomycetes</taxon>
        <taxon>Pleosporomycetidae</taxon>
        <taxon>Pleosporales</taxon>
        <taxon>Tetraplosphaeriaceae</taxon>
        <taxon>Polyplosphaeria</taxon>
    </lineage>
</organism>
<evidence type="ECO:0000256" key="3">
    <source>
        <dbReference type="ARBA" id="ARBA00022603"/>
    </source>
</evidence>
<dbReference type="GO" id="GO:0044027">
    <property type="term" value="P:negative regulation of gene expression via chromosomal CpG island methylation"/>
    <property type="evidence" value="ECO:0007669"/>
    <property type="project" value="TreeGrafter"/>
</dbReference>
<evidence type="ECO:0000313" key="11">
    <source>
        <dbReference type="EMBL" id="KAF2734695.1"/>
    </source>
</evidence>
<protein>
    <recommendedName>
        <fullName evidence="2">DNA (cytosine-5-)-methyltransferase</fullName>
        <ecNumber evidence="2">2.1.1.37</ecNumber>
    </recommendedName>
</protein>
<evidence type="ECO:0000256" key="7">
    <source>
        <dbReference type="ARBA" id="ARBA00023242"/>
    </source>
</evidence>
<dbReference type="PANTHER" id="PTHR10629">
    <property type="entry name" value="CYTOSINE-SPECIFIC METHYLTRANSFERASE"/>
    <property type="match status" value="1"/>
</dbReference>
<dbReference type="GO" id="GO:0003682">
    <property type="term" value="F:chromatin binding"/>
    <property type="evidence" value="ECO:0007669"/>
    <property type="project" value="InterPro"/>
</dbReference>
<keyword evidence="6" id="KW-0238">DNA-binding</keyword>
<evidence type="ECO:0000259" key="10">
    <source>
        <dbReference type="PROSITE" id="PS51038"/>
    </source>
</evidence>
<dbReference type="PROSITE" id="PS51679">
    <property type="entry name" value="SAM_MT_C5"/>
    <property type="match status" value="1"/>
</dbReference>
<accession>A0A9P4R082</accession>
<keyword evidence="5 8" id="KW-0949">S-adenosyl-L-methionine</keyword>
<dbReference type="GO" id="GO:0003886">
    <property type="term" value="F:DNA (cytosine-5-)-methyltransferase activity"/>
    <property type="evidence" value="ECO:0007669"/>
    <property type="project" value="UniProtKB-EC"/>
</dbReference>
<name>A0A9P4R082_9PLEO</name>
<dbReference type="PRINTS" id="PR00105">
    <property type="entry name" value="C5METTRFRASE"/>
</dbReference>
<comment type="subcellular location">
    <subcellularLocation>
        <location evidence="1">Nucleus</location>
    </subcellularLocation>
</comment>
<dbReference type="Gene3D" id="2.30.30.490">
    <property type="match status" value="1"/>
</dbReference>
<dbReference type="Gene3D" id="3.90.120.10">
    <property type="entry name" value="DNA Methylase, subunit A, domain 2"/>
    <property type="match status" value="1"/>
</dbReference>
<dbReference type="GO" id="GO:0005634">
    <property type="term" value="C:nucleus"/>
    <property type="evidence" value="ECO:0007669"/>
    <property type="project" value="UniProtKB-SubCell"/>
</dbReference>
<dbReference type="InterPro" id="IPR043151">
    <property type="entry name" value="BAH_sf"/>
</dbReference>
<dbReference type="PANTHER" id="PTHR10629:SF54">
    <property type="entry name" value="DNA METHYLTRANSFERASE DIM-2"/>
    <property type="match status" value="1"/>
</dbReference>
<keyword evidence="12" id="KW-1185">Reference proteome</keyword>
<gene>
    <name evidence="11" type="ORF">EJ04DRAFT_576669</name>
</gene>
<feature type="domain" description="BAH" evidence="10">
    <location>
        <begin position="363"/>
        <end position="482"/>
    </location>
</feature>
<dbReference type="InterPro" id="IPR001025">
    <property type="entry name" value="BAH_dom"/>
</dbReference>
<dbReference type="Pfam" id="PF25423">
    <property type="entry name" value="DUF7893"/>
    <property type="match status" value="1"/>
</dbReference>
<reference evidence="11" key="1">
    <citation type="journal article" date="2020" name="Stud. Mycol.">
        <title>101 Dothideomycetes genomes: a test case for predicting lifestyles and emergence of pathogens.</title>
        <authorList>
            <person name="Haridas S."/>
            <person name="Albert R."/>
            <person name="Binder M."/>
            <person name="Bloem J."/>
            <person name="Labutti K."/>
            <person name="Salamov A."/>
            <person name="Andreopoulos B."/>
            <person name="Baker S."/>
            <person name="Barry K."/>
            <person name="Bills G."/>
            <person name="Bluhm B."/>
            <person name="Cannon C."/>
            <person name="Castanera R."/>
            <person name="Culley D."/>
            <person name="Daum C."/>
            <person name="Ezra D."/>
            <person name="Gonzalez J."/>
            <person name="Henrissat B."/>
            <person name="Kuo A."/>
            <person name="Liang C."/>
            <person name="Lipzen A."/>
            <person name="Lutzoni F."/>
            <person name="Magnuson J."/>
            <person name="Mondo S."/>
            <person name="Nolan M."/>
            <person name="Ohm R."/>
            <person name="Pangilinan J."/>
            <person name="Park H.-J."/>
            <person name="Ramirez L."/>
            <person name="Alfaro M."/>
            <person name="Sun H."/>
            <person name="Tritt A."/>
            <person name="Yoshinaga Y."/>
            <person name="Zwiers L.-H."/>
            <person name="Turgeon B."/>
            <person name="Goodwin S."/>
            <person name="Spatafora J."/>
            <person name="Crous P."/>
            <person name="Grigoriev I."/>
        </authorList>
    </citation>
    <scope>NUCLEOTIDE SEQUENCE</scope>
    <source>
        <strain evidence="11">CBS 125425</strain>
    </source>
</reference>
<dbReference type="EC" id="2.1.1.37" evidence="2"/>
<comment type="caution">
    <text evidence="11">The sequence shown here is derived from an EMBL/GenBank/DDBJ whole genome shotgun (WGS) entry which is preliminary data.</text>
</comment>
<evidence type="ECO:0000256" key="5">
    <source>
        <dbReference type="ARBA" id="ARBA00022691"/>
    </source>
</evidence>
<dbReference type="GO" id="GO:0003677">
    <property type="term" value="F:DNA binding"/>
    <property type="evidence" value="ECO:0007669"/>
    <property type="project" value="UniProtKB-KW"/>
</dbReference>
<dbReference type="SUPFAM" id="SSF53335">
    <property type="entry name" value="S-adenosyl-L-methionine-dependent methyltransferases"/>
    <property type="match status" value="1"/>
</dbReference>
<dbReference type="Pfam" id="PF00145">
    <property type="entry name" value="DNA_methylase"/>
    <property type="match status" value="1"/>
</dbReference>
<sequence>MDDTDDFIVSDSDSELARWTGSSRRSWFTASHVLAQPRTFARSICANFEDPPNCVPELQAINDLKDIWLRHADSEDLSPANGAYEKELLIFDLGDFSISERRGHKEKSEWALSPLHRLNARHLGQTHVCGSMIYSGLLSIRGVTRFIKNAAFDTFSVDGYGDDENPTATIFLQSKEAQAVHGYDIWYRLNRPSAEYQECHQTFLWIATFGKHFVDYLESRPANSVNLQHFRSDFFRWVSNRFGGDEFHKWQNKFGHEDFRQVVNANLGFLFNQAGTLDEADQLLSHPVWADCGSSTEKIEIKREPTVVTSFVFSLFKNMYFSDWMKECHPSVSVKKEMNARKVSLGLLDFDRGIRPALSKHDNHISQGDVVSLKPDLRSAWKTTDREWLAYVQSIEHQGNGDTELSLLWLYRPADTTIGDVDYPIKNELFFSDHCNCGSPAYPEAVIGKYDIDWNPTSKIGNKDYIIRQTYLTSQHEFVTFQQCHLVCICRSPNNAAHEKTYRRGQCVYIRAKQPRGKVMLEPVVVDSRVKTDGRLRMRRLLRLERDCKQLLGSEPPPNIPPNELVWTDEFITVSKDEVDRPCNIRFFPNTATNPPPIPYNRNGSGDYWFFSFKLVHNRGMHELENLTACPRVLQESLESNALTIRQLRGLSLFSGGGNFDRGLEEGGAVQFDNAIDISKEAVLTQRANILHPGQLHTHLESVDTVLRAVLRGSTKYAQIGRVEYISAGSPCPGFSSLQKDTRSPQSLKNASLVTTFLSFIDIFRPSYAILENVVNIARVGKGQKGTKVLNTIISCLVAMGYQVQQFVLDAWNHGSIQRRSRIFLCITSPGLTPLQPPPHTHGHPEGISANSLGILSNGQKFAQRENYPTPFCHRTACEALDDLPNIGNGALQACVAWPDHRVVARPNQADRALIECIPYVPWGLGLAHANGIIPEALIRNHHTTESNGLLRKFKRITPRGLISTITTSITPRDSRTGDCLHWNQPRPITIMEARETQGIPRDEVIVGNTTSQIRIIGNGVDRNVAFVLGQALMVALSRNVQQGVGILHTLSEDIELGPVEGDDIMVEGMPVRTTDSSRNSPMPLRLKRPRDNPSPERSTSSETTGSGGSKRTRHSGLTADYIPKRWDQRVEVRIAKTNGNVR</sequence>